<dbReference type="RefSeq" id="WP_104506243.1">
    <property type="nucleotide sequence ID" value="NZ_JACIGC010000018.1"/>
</dbReference>
<dbReference type="PROSITE" id="PS51186">
    <property type="entry name" value="GNAT"/>
    <property type="match status" value="1"/>
</dbReference>
<gene>
    <name evidence="1" type="ORF">CCR94_02135</name>
</gene>
<dbReference type="OrthoDB" id="9786032at2"/>
<evidence type="ECO:0000313" key="2">
    <source>
        <dbReference type="Proteomes" id="UP000239089"/>
    </source>
</evidence>
<dbReference type="AlphaFoldDB" id="A0A2S6NFA3"/>
<dbReference type="Pfam" id="PF00583">
    <property type="entry name" value="Acetyltransf_1"/>
    <property type="match status" value="1"/>
</dbReference>
<proteinExistence type="predicted"/>
<dbReference type="Gene3D" id="3.40.630.30">
    <property type="match status" value="1"/>
</dbReference>
<dbReference type="GO" id="GO:0016747">
    <property type="term" value="F:acyltransferase activity, transferring groups other than amino-acyl groups"/>
    <property type="evidence" value="ECO:0007669"/>
    <property type="project" value="InterPro"/>
</dbReference>
<comment type="caution">
    <text evidence="1">The sequence shown here is derived from an EMBL/GenBank/DDBJ whole genome shotgun (WGS) entry which is preliminary data.</text>
</comment>
<dbReference type="InterPro" id="IPR016181">
    <property type="entry name" value="Acyl_CoA_acyltransferase"/>
</dbReference>
<name>A0A2S6NFA3_9HYPH</name>
<protein>
    <submittedName>
        <fullName evidence="1">GNAT family N-acetyltransferase</fullName>
    </submittedName>
</protein>
<dbReference type="Proteomes" id="UP000239089">
    <property type="component" value="Unassembled WGS sequence"/>
</dbReference>
<evidence type="ECO:0000313" key="1">
    <source>
        <dbReference type="EMBL" id="PPQ33301.1"/>
    </source>
</evidence>
<accession>A0A2S6NFA3</accession>
<keyword evidence="1" id="KW-0808">Transferase</keyword>
<keyword evidence="2" id="KW-1185">Reference proteome</keyword>
<dbReference type="CDD" id="cd04301">
    <property type="entry name" value="NAT_SF"/>
    <property type="match status" value="1"/>
</dbReference>
<reference evidence="1 2" key="1">
    <citation type="journal article" date="2018" name="Arch. Microbiol.">
        <title>New insights into the metabolic potential of the phototrophic purple bacterium Rhodopila globiformis DSM 161(T) from its draft genome sequence and evidence for a vanadium-dependent nitrogenase.</title>
        <authorList>
            <person name="Imhoff J.F."/>
            <person name="Rahn T."/>
            <person name="Kunzel S."/>
            <person name="Neulinger S.C."/>
        </authorList>
    </citation>
    <scope>NUCLEOTIDE SEQUENCE [LARGE SCALE GENOMIC DNA]</scope>
    <source>
        <strain evidence="1 2">DSM 16996</strain>
    </source>
</reference>
<dbReference type="SUPFAM" id="SSF55729">
    <property type="entry name" value="Acyl-CoA N-acyltransferases (Nat)"/>
    <property type="match status" value="1"/>
</dbReference>
<organism evidence="1 2">
    <name type="scientific">Rhodoblastus sphagnicola</name>
    <dbReference type="NCBI Taxonomy" id="333368"/>
    <lineage>
        <taxon>Bacteria</taxon>
        <taxon>Pseudomonadati</taxon>
        <taxon>Pseudomonadota</taxon>
        <taxon>Alphaproteobacteria</taxon>
        <taxon>Hyphomicrobiales</taxon>
        <taxon>Rhodoblastaceae</taxon>
        <taxon>Rhodoblastus</taxon>
    </lineage>
</organism>
<dbReference type="EMBL" id="NHSJ01000024">
    <property type="protein sequence ID" value="PPQ33301.1"/>
    <property type="molecule type" value="Genomic_DNA"/>
</dbReference>
<sequence length="179" mass="20468">MKPDDQDSRMTMDVAGYADMREFKRELRAAFAVAVAETFGDVPAEKIPSDEDIEESLRAPGAIVYHILSGGRKVGGAVICIDETTQKNSLDLFYVSKSEQGRGIGYKAWRAIETLHPQTRVWETCTPCFEKRNIHFYVNKCGFKIVEYFNRNNPDPHAPGEREPPGEWEFFRFEKAMRP</sequence>
<dbReference type="InterPro" id="IPR000182">
    <property type="entry name" value="GNAT_dom"/>
</dbReference>